<reference evidence="3 4" key="1">
    <citation type="submission" date="2016-10" db="EMBL/GenBank/DDBJ databases">
        <title>Proteomics and genomics reveal pathogen-plant mechanisms compatible with a hemibiotrophic lifestyle of Diplodia corticola.</title>
        <authorList>
            <person name="Fernandes I."/>
            <person name="De Jonge R."/>
            <person name="Van De Peer Y."/>
            <person name="Devreese B."/>
            <person name="Alves A."/>
            <person name="Esteves A.C."/>
        </authorList>
    </citation>
    <scope>NUCLEOTIDE SEQUENCE [LARGE SCALE GENOMIC DNA]</scope>
    <source>
        <strain evidence="3 4">CBS 112549</strain>
    </source>
</reference>
<organism evidence="3 4">
    <name type="scientific">Diplodia corticola</name>
    <dbReference type="NCBI Taxonomy" id="236234"/>
    <lineage>
        <taxon>Eukaryota</taxon>
        <taxon>Fungi</taxon>
        <taxon>Dikarya</taxon>
        <taxon>Ascomycota</taxon>
        <taxon>Pezizomycotina</taxon>
        <taxon>Dothideomycetes</taxon>
        <taxon>Dothideomycetes incertae sedis</taxon>
        <taxon>Botryosphaeriales</taxon>
        <taxon>Botryosphaeriaceae</taxon>
        <taxon>Diplodia</taxon>
    </lineage>
</organism>
<dbReference type="InterPro" id="IPR057684">
    <property type="entry name" value="DUF7924"/>
</dbReference>
<dbReference type="Pfam" id="PF25545">
    <property type="entry name" value="DUF7924"/>
    <property type="match status" value="1"/>
</dbReference>
<dbReference type="PANTHER" id="PTHR42470:SF2">
    <property type="match status" value="1"/>
</dbReference>
<gene>
    <name evidence="3" type="ORF">BKCO1_380008</name>
</gene>
<dbReference type="Proteomes" id="UP000183809">
    <property type="component" value="Unassembled WGS sequence"/>
</dbReference>
<dbReference type="PANTHER" id="PTHR42470">
    <property type="entry name" value="VAST DOMAIN-CONTAINING PROTEIN"/>
    <property type="match status" value="1"/>
</dbReference>
<dbReference type="AlphaFoldDB" id="A0A1J9RYB6"/>
<evidence type="ECO:0000313" key="4">
    <source>
        <dbReference type="Proteomes" id="UP000183809"/>
    </source>
</evidence>
<feature type="region of interest" description="Disordered" evidence="1">
    <location>
        <begin position="261"/>
        <end position="282"/>
    </location>
</feature>
<dbReference type="STRING" id="236234.A0A1J9RYB6"/>
<dbReference type="OrthoDB" id="5132737at2759"/>
<dbReference type="EMBL" id="MNUE01000038">
    <property type="protein sequence ID" value="OJD32445.1"/>
    <property type="molecule type" value="Genomic_DNA"/>
</dbReference>
<evidence type="ECO:0000313" key="3">
    <source>
        <dbReference type="EMBL" id="OJD32445.1"/>
    </source>
</evidence>
<keyword evidence="4" id="KW-1185">Reference proteome</keyword>
<sequence length="282" mass="32186">MALAALMASVEAFCASKMDMRTFADTKYYRRHLCFSSRQLHKFWPANFAQKGAPCDRVEPLGRPAILQAEDGSHVFGTCGGYAWFRREDRAKGLGYSSKLNPEGFRQREYTIDPERMDPGQRWPHSILKVLQDYRDGRLIYRPGDNSPTHPDAQPYWATVAANLDQRRRSKLPARMPSFGDRPLDLWTADGKEKWTAYKFTKNVYDNWMPAHFKRICAAIDEILSDISFDVSEMRSSADLTQSERSISVVGSHAGSSIIADIEHATPDTSVSQSFKRPKRRR</sequence>
<protein>
    <recommendedName>
        <fullName evidence="2">DUF7924 domain-containing protein</fullName>
    </recommendedName>
</protein>
<feature type="domain" description="DUF7924" evidence="2">
    <location>
        <begin position="184"/>
        <end position="220"/>
    </location>
</feature>
<comment type="caution">
    <text evidence="3">The sequence shown here is derived from an EMBL/GenBank/DDBJ whole genome shotgun (WGS) entry which is preliminary data.</text>
</comment>
<name>A0A1J9RYB6_9PEZI</name>
<proteinExistence type="predicted"/>
<evidence type="ECO:0000256" key="1">
    <source>
        <dbReference type="SAM" id="MobiDB-lite"/>
    </source>
</evidence>
<evidence type="ECO:0000259" key="2">
    <source>
        <dbReference type="Pfam" id="PF25545"/>
    </source>
</evidence>
<dbReference type="GeneID" id="31015554"/>
<dbReference type="RefSeq" id="XP_020128705.1">
    <property type="nucleotide sequence ID" value="XM_020275293.1"/>
</dbReference>
<accession>A0A1J9RYB6</accession>